<protein>
    <submittedName>
        <fullName evidence="1">Uncharacterized protein</fullName>
    </submittedName>
</protein>
<evidence type="ECO:0000313" key="2">
    <source>
        <dbReference type="Proteomes" id="UP000589036"/>
    </source>
</evidence>
<comment type="caution">
    <text evidence="1">The sequence shown here is derived from an EMBL/GenBank/DDBJ whole genome shotgun (WGS) entry which is preliminary data.</text>
</comment>
<dbReference type="Proteomes" id="UP000589036">
    <property type="component" value="Unassembled WGS sequence"/>
</dbReference>
<dbReference type="AlphaFoldDB" id="A0A852TUZ2"/>
<gene>
    <name evidence="1" type="ORF">HDA32_001812</name>
</gene>
<accession>A0A852TUZ2</accession>
<dbReference type="RefSeq" id="WP_179642757.1">
    <property type="nucleotide sequence ID" value="NZ_BAAAYY010000033.1"/>
</dbReference>
<dbReference type="EMBL" id="JACCCC010000001">
    <property type="protein sequence ID" value="NYE46692.1"/>
    <property type="molecule type" value="Genomic_DNA"/>
</dbReference>
<name>A0A852TUZ2_9ACTN</name>
<proteinExistence type="predicted"/>
<reference evidence="1 2" key="1">
    <citation type="submission" date="2020-07" db="EMBL/GenBank/DDBJ databases">
        <title>Sequencing the genomes of 1000 actinobacteria strains.</title>
        <authorList>
            <person name="Klenk H.-P."/>
        </authorList>
    </citation>
    <scope>NUCLEOTIDE SEQUENCE [LARGE SCALE GENOMIC DNA]</scope>
    <source>
        <strain evidence="1 2">CXB654</strain>
    </source>
</reference>
<sequence>MPCYLCGARQNDPVRGTHPWKRGVRHERQVLICPDCQLTQDWKADLDRCGRCRSTFLLSRLGEIECHSCGEVRPQTSPQPVPSSAHLDAVLTNEVEQALSRVLGGLSRLPGPRRAHR</sequence>
<keyword evidence="2" id="KW-1185">Reference proteome</keyword>
<evidence type="ECO:0000313" key="1">
    <source>
        <dbReference type="EMBL" id="NYE46692.1"/>
    </source>
</evidence>
<organism evidence="1 2">
    <name type="scientific">Spinactinospora alkalitolerans</name>
    <dbReference type="NCBI Taxonomy" id="687207"/>
    <lineage>
        <taxon>Bacteria</taxon>
        <taxon>Bacillati</taxon>
        <taxon>Actinomycetota</taxon>
        <taxon>Actinomycetes</taxon>
        <taxon>Streptosporangiales</taxon>
        <taxon>Nocardiopsidaceae</taxon>
        <taxon>Spinactinospora</taxon>
    </lineage>
</organism>